<dbReference type="CDD" id="cd16148">
    <property type="entry name" value="sulfatase_like"/>
    <property type="match status" value="1"/>
</dbReference>
<comment type="similarity">
    <text evidence="1">Belongs to the sulfatase family.</text>
</comment>
<dbReference type="EMBL" id="RKLQ01000001">
    <property type="protein sequence ID" value="MBX0303349.1"/>
    <property type="molecule type" value="Genomic_DNA"/>
</dbReference>
<comment type="caution">
    <text evidence="3">The sequence shown here is derived from an EMBL/GenBank/DDBJ whole genome shotgun (WGS) entry which is preliminary data.</text>
</comment>
<organism evidence="3 4">
    <name type="scientific">Haloarcula salinisoli</name>
    <dbReference type="NCBI Taxonomy" id="2487746"/>
    <lineage>
        <taxon>Archaea</taxon>
        <taxon>Methanobacteriati</taxon>
        <taxon>Methanobacteriota</taxon>
        <taxon>Stenosarchaea group</taxon>
        <taxon>Halobacteria</taxon>
        <taxon>Halobacteriales</taxon>
        <taxon>Haloarculaceae</taxon>
        <taxon>Haloarcula</taxon>
    </lineage>
</organism>
<dbReference type="AlphaFoldDB" id="A0A8J7YIJ4"/>
<name>A0A8J7YIJ4_9EURY</name>
<accession>A0A8J7YIJ4</accession>
<keyword evidence="3" id="KW-0378">Hydrolase</keyword>
<dbReference type="PANTHER" id="PTHR42693">
    <property type="entry name" value="ARYLSULFATASE FAMILY MEMBER"/>
    <property type="match status" value="1"/>
</dbReference>
<evidence type="ECO:0000313" key="4">
    <source>
        <dbReference type="Proteomes" id="UP000783863"/>
    </source>
</evidence>
<gene>
    <name evidence="3" type="ORF">EGD98_06645</name>
</gene>
<keyword evidence="4" id="KW-1185">Reference proteome</keyword>
<evidence type="ECO:0000313" key="3">
    <source>
        <dbReference type="EMBL" id="MBX0303349.1"/>
    </source>
</evidence>
<dbReference type="SUPFAM" id="SSF53649">
    <property type="entry name" value="Alkaline phosphatase-like"/>
    <property type="match status" value="1"/>
</dbReference>
<dbReference type="PANTHER" id="PTHR42693:SF33">
    <property type="entry name" value="ARYLSULFATASE"/>
    <property type="match status" value="1"/>
</dbReference>
<dbReference type="InterPro" id="IPR000917">
    <property type="entry name" value="Sulfatase_N"/>
</dbReference>
<dbReference type="GO" id="GO:0004065">
    <property type="term" value="F:arylsulfatase activity"/>
    <property type="evidence" value="ECO:0007669"/>
    <property type="project" value="TreeGrafter"/>
</dbReference>
<dbReference type="Proteomes" id="UP000783863">
    <property type="component" value="Unassembled WGS sequence"/>
</dbReference>
<dbReference type="Pfam" id="PF00884">
    <property type="entry name" value="Sulfatase"/>
    <property type="match status" value="1"/>
</dbReference>
<feature type="domain" description="Sulfatase N-terminal" evidence="2">
    <location>
        <begin position="10"/>
        <end position="347"/>
    </location>
</feature>
<proteinExistence type="inferred from homology"/>
<dbReference type="InterPro" id="IPR017850">
    <property type="entry name" value="Alkaline_phosphatase_core_sf"/>
</dbReference>
<dbReference type="RefSeq" id="WP_220587558.1">
    <property type="nucleotide sequence ID" value="NZ_RKLQ01000001.1"/>
</dbReference>
<dbReference type="InterPro" id="IPR050738">
    <property type="entry name" value="Sulfatase"/>
</dbReference>
<dbReference type="Gene3D" id="3.40.720.10">
    <property type="entry name" value="Alkaline Phosphatase, subunit A"/>
    <property type="match status" value="1"/>
</dbReference>
<evidence type="ECO:0000259" key="2">
    <source>
        <dbReference type="Pfam" id="PF00884"/>
    </source>
</evidence>
<evidence type="ECO:0000256" key="1">
    <source>
        <dbReference type="ARBA" id="ARBA00008779"/>
    </source>
</evidence>
<reference evidence="3" key="1">
    <citation type="submission" date="2021-06" db="EMBL/GenBank/DDBJ databases">
        <title>Halomicroarcula sp. F24A a new haloarchaeum isolated from saline soil.</title>
        <authorList>
            <person name="Duran-Viseras A."/>
            <person name="Sanchez-Porro C."/>
            <person name="Ventosa A."/>
        </authorList>
    </citation>
    <scope>NUCLEOTIDE SEQUENCE</scope>
    <source>
        <strain evidence="3">F24A</strain>
    </source>
</reference>
<protein>
    <submittedName>
        <fullName evidence="3">Sulfatase-like hydrolase/transferase</fullName>
    </submittedName>
</protein>
<sequence length="485" mass="53268">MTDTAARDDPNIVLFVMDTMRAGETVPADPALTPNLAALAESGAEYTSAFATAPWTLPSHVSMFTGTYPSKHGAHADHTYFDGSLPTIVDAFADAGYETAGVSNNVWITDEFGLTDGFDVFRDDSERTDAWSGAGPLGHRATNAVRRSRLGGPTFERLRRLVTVGGEPDDGAAATVDWVADWLDGRDSDDPFFLFANCIEPHLEYRPPASYAREFLPEGWSYDRALALRQDPREYDVGLFDYTDEEWAVVRALYRAEISYLDAQVGRLRAVLEAAGEWTDTLFVAVSDHGENVGEHGFLGHQYSLYDTVLQVPLVVHGGAFSASHVRTDRLVQVADLAPTLLDAAGIDAPDLRSASQALSFHPTGGVDPRSQVIAEYMRPQPAIEVLEEKFDHVPQQLYDYQRTLRAVRTDAYKFVRAADGTEWLYDVRGDPGERNDISAANPRRTAELAATLDEWLGSFDEADTDGSVDVSDATEDRLADLGYL</sequence>